<dbReference type="Gene3D" id="2.30.30.40">
    <property type="entry name" value="SH3 Domains"/>
    <property type="match status" value="4"/>
</dbReference>
<dbReference type="FunFam" id="1.10.238.10:FF:000055">
    <property type="entry name" value="Intersectin-1 isoform 1"/>
    <property type="match status" value="1"/>
</dbReference>
<feature type="domain" description="EH" evidence="7">
    <location>
        <begin position="201"/>
        <end position="290"/>
    </location>
</feature>
<dbReference type="GeneID" id="111605567"/>
<dbReference type="FunFam" id="2.30.30.40:FF:000072">
    <property type="entry name" value="Unconventional Myosin IB"/>
    <property type="match status" value="1"/>
</dbReference>
<proteinExistence type="predicted"/>
<protein>
    <submittedName>
        <fullName evidence="10">Intersectin-2 isoform X3</fullName>
    </submittedName>
</protein>
<sequence>MNPAVDAWVVTQREKLKYQEQFRALQPQGGFVTGAQAKGFFLQSQLPPLILGQIWALADTDSDGKMNINEFSIACKLINLKLRGLEVPKTLPPTLLSSLTDAVGGPSPAMTPRGSTSSMSPVDPLKSIATVPPVLPVAVVAPPIVAPPVAIPPPVAVPVTVVPAAIVSPPQSNPPSRHMSISERAPSIESPQAEWAVQAAQKRKYTQVFNANDRTRSGFLTGAQARGVLVQSKLPQVTLAQIWTLADVDGDGRLSCDEFILAMFLCEKAMAGEKIPVSLPLDWVPPSLRKIKSRPGSVSSAVSRPGSQPASRHTSVSSQGAVMSDADPTAGLPQTSFEDKRKENYEKGKVELDRRRKLMEDQQRKEREERERKEREEADKREKARLEAERKQQEELERQLQRQREIEQEKEEQRKRELEAKEAARKELEKQRQQEWEHSRIAEMNAQKQREQERVLKQKAHNTQLNVELSTLNEKIKDLSQKICDTRAGVTNVKSVIDGMRTQRDTSMSEMAQLKVRIKEQNAKLLQLTQERAKWDAKSKVSAGVTGETAQQEQLNAAFAHKQLLIKQIKDKVENIEKEIESKKEDLNSNDISMKELKAELSALITKCEDLYKEYDVERTSVLELKYNRKNEAATISATSAWDTGSAWGSTAASVPAAVDAYGGYGLSNDTAAAETAAAVDLSGPAPEGFVKYRAVYEFNARNAEEITFVPGDIILVPLEQNAEPGWLAGEINGHTGWFPESYVEKLEDGSTVLATDQAVAVPNVADPATHTDSYLDNNALAAQSELAATDAAATATDAALGDVEYYIAAYPYESAEDGDLSFGAGEMVMVIKKEGEWWTGTIGNRTGMFPSNYVQKADVGTATANSVEAAVEPEPVEQGMRAKRSEIAQVIAPYEATSTEQLSLTRGQLIMIRKKTDSGWWEGELQAKGRRRQIGWFPATYVKVLQGGRNSGRNTPVSGSRIEMTEQILDKVIALYPYKAQNDDELSFDKDDIISVLGRDEPEWWRGELNGLSGLFPSNYVGPFVTSGKPAKVNGTKAK</sequence>
<dbReference type="SMART" id="SM00326">
    <property type="entry name" value="SH3"/>
    <property type="match status" value="4"/>
</dbReference>
<dbReference type="Pfam" id="PF12763">
    <property type="entry name" value="EH"/>
    <property type="match status" value="2"/>
</dbReference>
<keyword evidence="1 3" id="KW-0728">SH3 domain</keyword>
<dbReference type="CTD" id="35378"/>
<dbReference type="OrthoDB" id="207120at2759"/>
<dbReference type="CDD" id="cd11838">
    <property type="entry name" value="SH3_Intersectin_3"/>
    <property type="match status" value="1"/>
</dbReference>
<feature type="domain" description="SH3" evidence="6">
    <location>
        <begin position="884"/>
        <end position="948"/>
    </location>
</feature>
<dbReference type="Pfam" id="PF07653">
    <property type="entry name" value="SH3_2"/>
    <property type="match status" value="1"/>
</dbReference>
<evidence type="ECO:0000313" key="10">
    <source>
        <dbReference type="RefSeq" id="XP_023179911.2"/>
    </source>
</evidence>
<dbReference type="CDD" id="cd11839">
    <property type="entry name" value="SH3_Intersectin_4"/>
    <property type="match status" value="1"/>
</dbReference>
<evidence type="ECO:0000256" key="3">
    <source>
        <dbReference type="PROSITE-ProRule" id="PRU00192"/>
    </source>
</evidence>
<dbReference type="GO" id="GO:0042734">
    <property type="term" value="C:presynaptic membrane"/>
    <property type="evidence" value="ECO:0007669"/>
    <property type="project" value="TreeGrafter"/>
</dbReference>
<dbReference type="PROSITE" id="PS50031">
    <property type="entry name" value="EH"/>
    <property type="match status" value="2"/>
</dbReference>
<feature type="domain" description="SH3" evidence="6">
    <location>
        <begin position="802"/>
        <end position="860"/>
    </location>
</feature>
<dbReference type="CDD" id="cd00052">
    <property type="entry name" value="EH"/>
    <property type="match status" value="2"/>
</dbReference>
<organism evidence="9 10">
    <name type="scientific">Drosophila hydei</name>
    <name type="common">Fruit fly</name>
    <dbReference type="NCBI Taxonomy" id="7224"/>
    <lineage>
        <taxon>Eukaryota</taxon>
        <taxon>Metazoa</taxon>
        <taxon>Ecdysozoa</taxon>
        <taxon>Arthropoda</taxon>
        <taxon>Hexapoda</taxon>
        <taxon>Insecta</taxon>
        <taxon>Pterygota</taxon>
        <taxon>Neoptera</taxon>
        <taxon>Endopterygota</taxon>
        <taxon>Diptera</taxon>
        <taxon>Brachycera</taxon>
        <taxon>Muscomorpha</taxon>
        <taxon>Ephydroidea</taxon>
        <taxon>Drosophilidae</taxon>
        <taxon>Drosophila</taxon>
    </lineage>
</organism>
<evidence type="ECO:0000259" key="7">
    <source>
        <dbReference type="PROSITE" id="PS50031"/>
    </source>
</evidence>
<dbReference type="PROSITE" id="PS50002">
    <property type="entry name" value="SH3"/>
    <property type="match status" value="4"/>
</dbReference>
<dbReference type="Gene3D" id="1.10.238.10">
    <property type="entry name" value="EF-hand"/>
    <property type="match status" value="2"/>
</dbReference>
<evidence type="ECO:0000256" key="5">
    <source>
        <dbReference type="SAM" id="MobiDB-lite"/>
    </source>
</evidence>
<dbReference type="InterPro" id="IPR018247">
    <property type="entry name" value="EF_Hand_1_Ca_BS"/>
</dbReference>
<dbReference type="InterPro" id="IPR002048">
    <property type="entry name" value="EF_hand_dom"/>
</dbReference>
<feature type="compositionally biased region" description="Basic and acidic residues" evidence="5">
    <location>
        <begin position="337"/>
        <end position="388"/>
    </location>
</feature>
<dbReference type="Pfam" id="PF00018">
    <property type="entry name" value="SH3_1"/>
    <property type="match status" value="1"/>
</dbReference>
<dbReference type="FunFam" id="2.30.30.40:FF:000192">
    <property type="entry name" value="Uncharacterized protein, isoform C"/>
    <property type="match status" value="1"/>
</dbReference>
<dbReference type="SUPFAM" id="SSF47473">
    <property type="entry name" value="EF-hand"/>
    <property type="match status" value="2"/>
</dbReference>
<gene>
    <name evidence="10" type="primary">LOC111605567</name>
</gene>
<dbReference type="InterPro" id="IPR036028">
    <property type="entry name" value="SH3-like_dom_sf"/>
</dbReference>
<dbReference type="InterPro" id="IPR011992">
    <property type="entry name" value="EF-hand-dom_pair"/>
</dbReference>
<evidence type="ECO:0000259" key="6">
    <source>
        <dbReference type="PROSITE" id="PS50002"/>
    </source>
</evidence>
<feature type="region of interest" description="Disordered" evidence="5">
    <location>
        <begin position="292"/>
        <end position="388"/>
    </location>
</feature>
<feature type="domain" description="SH3" evidence="6">
    <location>
        <begin position="968"/>
        <end position="1027"/>
    </location>
</feature>
<dbReference type="GO" id="GO:0097708">
    <property type="term" value="C:intracellular vesicle"/>
    <property type="evidence" value="ECO:0007669"/>
    <property type="project" value="TreeGrafter"/>
</dbReference>
<feature type="coiled-coil region" evidence="4">
    <location>
        <begin position="511"/>
        <end position="614"/>
    </location>
</feature>
<keyword evidence="2" id="KW-0106">Calcium</keyword>
<evidence type="ECO:0000256" key="1">
    <source>
        <dbReference type="ARBA" id="ARBA00022443"/>
    </source>
</evidence>
<evidence type="ECO:0000259" key="8">
    <source>
        <dbReference type="PROSITE" id="PS50222"/>
    </source>
</evidence>
<dbReference type="PROSITE" id="PS00018">
    <property type="entry name" value="EF_HAND_1"/>
    <property type="match status" value="2"/>
</dbReference>
<keyword evidence="9" id="KW-1185">Reference proteome</keyword>
<dbReference type="GO" id="GO:0150007">
    <property type="term" value="P:clathrin-dependent synaptic vesicle endocytosis"/>
    <property type="evidence" value="ECO:0007669"/>
    <property type="project" value="TreeGrafter"/>
</dbReference>
<dbReference type="Proteomes" id="UP000504633">
    <property type="component" value="Unplaced"/>
</dbReference>
<dbReference type="FunFam" id="1.10.238.10:FF:000046">
    <property type="entry name" value="intersectin-1 isoform X2"/>
    <property type="match status" value="1"/>
</dbReference>
<dbReference type="InterPro" id="IPR000261">
    <property type="entry name" value="EH_dom"/>
</dbReference>
<keyword evidence="4" id="KW-0175">Coiled coil</keyword>
<dbReference type="PANTHER" id="PTHR11216">
    <property type="entry name" value="EH DOMAIN"/>
    <property type="match status" value="1"/>
</dbReference>
<name>A0A6J1ML26_DROHY</name>
<accession>A0A6J1ML26</accession>
<dbReference type="Pfam" id="PF14604">
    <property type="entry name" value="SH3_9"/>
    <property type="match status" value="2"/>
</dbReference>
<dbReference type="SUPFAM" id="SSF50044">
    <property type="entry name" value="SH3-domain"/>
    <property type="match status" value="4"/>
</dbReference>
<dbReference type="RefSeq" id="XP_023179911.2">
    <property type="nucleotide sequence ID" value="XM_023324143.2"/>
</dbReference>
<feature type="domain" description="EH" evidence="7">
    <location>
        <begin position="14"/>
        <end position="102"/>
    </location>
</feature>
<dbReference type="GO" id="GO:0060090">
    <property type="term" value="F:molecular adaptor activity"/>
    <property type="evidence" value="ECO:0007669"/>
    <property type="project" value="TreeGrafter"/>
</dbReference>
<dbReference type="InterPro" id="IPR001452">
    <property type="entry name" value="SH3_domain"/>
</dbReference>
<dbReference type="GO" id="GO:0005509">
    <property type="term" value="F:calcium ion binding"/>
    <property type="evidence" value="ECO:0007669"/>
    <property type="project" value="InterPro"/>
</dbReference>
<dbReference type="SMART" id="SM00054">
    <property type="entry name" value="EFh"/>
    <property type="match status" value="2"/>
</dbReference>
<feature type="domain" description="SH3" evidence="6">
    <location>
        <begin position="688"/>
        <end position="749"/>
    </location>
</feature>
<evidence type="ECO:0000313" key="9">
    <source>
        <dbReference type="Proteomes" id="UP000504633"/>
    </source>
</evidence>
<feature type="domain" description="EF-hand" evidence="8">
    <location>
        <begin position="234"/>
        <end position="269"/>
    </location>
</feature>
<evidence type="ECO:0000256" key="2">
    <source>
        <dbReference type="ARBA" id="ARBA00022837"/>
    </source>
</evidence>
<dbReference type="PANTHER" id="PTHR11216:SF170">
    <property type="entry name" value="DYNAMIN ASSOCIATED PROTEIN 160, ISOFORM D"/>
    <property type="match status" value="1"/>
</dbReference>
<dbReference type="GO" id="GO:0005737">
    <property type="term" value="C:cytoplasm"/>
    <property type="evidence" value="ECO:0007669"/>
    <property type="project" value="TreeGrafter"/>
</dbReference>
<feature type="domain" description="EF-hand" evidence="8">
    <location>
        <begin position="46"/>
        <end position="81"/>
    </location>
</feature>
<evidence type="ECO:0000256" key="4">
    <source>
        <dbReference type="SAM" id="Coils"/>
    </source>
</evidence>
<reference evidence="10" key="1">
    <citation type="submission" date="2025-08" db="UniProtKB">
        <authorList>
            <consortium name="RefSeq"/>
        </authorList>
    </citation>
    <scope>IDENTIFICATION</scope>
    <source>
        <strain evidence="10">15085-1641.00</strain>
        <tissue evidence="10">Whole body</tissue>
    </source>
</reference>
<feature type="compositionally biased region" description="Polar residues" evidence="5">
    <location>
        <begin position="296"/>
        <end position="321"/>
    </location>
</feature>
<dbReference type="PROSITE" id="PS50222">
    <property type="entry name" value="EF_HAND_2"/>
    <property type="match status" value="2"/>
</dbReference>
<feature type="region of interest" description="Disordered" evidence="5">
    <location>
        <begin position="98"/>
        <end position="121"/>
    </location>
</feature>
<dbReference type="SMART" id="SM00027">
    <property type="entry name" value="EH"/>
    <property type="match status" value="2"/>
</dbReference>
<dbReference type="PRINTS" id="PR00452">
    <property type="entry name" value="SH3DOMAIN"/>
</dbReference>
<dbReference type="CDD" id="cd11836">
    <property type="entry name" value="SH3_Intersectin_1"/>
    <property type="match status" value="1"/>
</dbReference>
<dbReference type="CDD" id="cd11840">
    <property type="entry name" value="SH3_Intersectin_5"/>
    <property type="match status" value="1"/>
</dbReference>
<dbReference type="AlphaFoldDB" id="A0A6J1ML26"/>